<dbReference type="EMBL" id="BNEE01000006">
    <property type="protein sequence ID" value="GHI87404.1"/>
    <property type="molecule type" value="Genomic_DNA"/>
</dbReference>
<feature type="region of interest" description="Disordered" evidence="1">
    <location>
        <begin position="71"/>
        <end position="90"/>
    </location>
</feature>
<organism evidence="3 4">
    <name type="scientific">Streptomyces xanthophaeus</name>
    <dbReference type="NCBI Taxonomy" id="67385"/>
    <lineage>
        <taxon>Bacteria</taxon>
        <taxon>Bacillati</taxon>
        <taxon>Actinomycetota</taxon>
        <taxon>Actinomycetes</taxon>
        <taxon>Kitasatosporales</taxon>
        <taxon>Streptomycetaceae</taxon>
        <taxon>Streptomyces</taxon>
    </lineage>
</organism>
<reference evidence="3" key="1">
    <citation type="submission" date="2020-09" db="EMBL/GenBank/DDBJ databases">
        <title>Whole genome shotgun sequence of Streptomyces xanthophaeus NBRC 12829.</title>
        <authorList>
            <person name="Komaki H."/>
            <person name="Tamura T."/>
        </authorList>
    </citation>
    <scope>NUCLEOTIDE SEQUENCE</scope>
    <source>
        <strain evidence="3">NBRC 12829</strain>
    </source>
</reference>
<dbReference type="AlphaFoldDB" id="A0A919H0Q0"/>
<dbReference type="InterPro" id="IPR050515">
    <property type="entry name" value="Beta-lactam/transpept"/>
</dbReference>
<dbReference type="Gene3D" id="3.90.1310.10">
    <property type="entry name" value="Penicillin-binding protein 2a (Domain 2)"/>
    <property type="match status" value="1"/>
</dbReference>
<dbReference type="PANTHER" id="PTHR30627:SF24">
    <property type="entry name" value="PENICILLIN-BINDING PROTEIN 4B"/>
    <property type="match status" value="1"/>
</dbReference>
<dbReference type="GO" id="GO:0008658">
    <property type="term" value="F:penicillin binding"/>
    <property type="evidence" value="ECO:0007669"/>
    <property type="project" value="InterPro"/>
</dbReference>
<name>A0A919H0Q0_9ACTN</name>
<dbReference type="PANTHER" id="PTHR30627">
    <property type="entry name" value="PEPTIDOGLYCAN D,D-TRANSPEPTIDASE"/>
    <property type="match status" value="1"/>
</dbReference>
<evidence type="ECO:0000256" key="1">
    <source>
        <dbReference type="SAM" id="MobiDB-lite"/>
    </source>
</evidence>
<feature type="domain" description="Penicillin-binding protein transpeptidase" evidence="2">
    <location>
        <begin position="27"/>
        <end position="191"/>
    </location>
</feature>
<evidence type="ECO:0000313" key="3">
    <source>
        <dbReference type="EMBL" id="GHI87404.1"/>
    </source>
</evidence>
<dbReference type="GO" id="GO:0071555">
    <property type="term" value="P:cell wall organization"/>
    <property type="evidence" value="ECO:0007669"/>
    <property type="project" value="TreeGrafter"/>
</dbReference>
<proteinExistence type="predicted"/>
<comment type="caution">
    <text evidence="3">The sequence shown here is derived from an EMBL/GenBank/DDBJ whole genome shotgun (WGS) entry which is preliminary data.</text>
</comment>
<accession>A0A919H0Q0</accession>
<dbReference type="Pfam" id="PF00905">
    <property type="entry name" value="Transpeptidase"/>
    <property type="match status" value="1"/>
</dbReference>
<dbReference type="SUPFAM" id="SSF56601">
    <property type="entry name" value="beta-lactamase/transpeptidase-like"/>
    <property type="match status" value="1"/>
</dbReference>
<dbReference type="InterPro" id="IPR001460">
    <property type="entry name" value="PCN-bd_Tpept"/>
</dbReference>
<dbReference type="GO" id="GO:0005886">
    <property type="term" value="C:plasma membrane"/>
    <property type="evidence" value="ECO:0007669"/>
    <property type="project" value="TreeGrafter"/>
</dbReference>
<sequence>MVEAAERFGFNDEGLRVPSWVSRSNFDTDMSQDQLALSSIGQFNTKATPLQMAMVAAAVAGGGEVKTPYLVDRTTQDDGDPVRRADQRSLGRAMNPATAHRLQELMVKVVEDGTGKNAAIPGAVVGGKTGTAQHGVGNAGTPYAWFISWARARDAAVPAVAVAVVVEDASAVRGDISGNGAAAPIARAVMEAALSGR</sequence>
<feature type="compositionally biased region" description="Basic and acidic residues" evidence="1">
    <location>
        <begin position="74"/>
        <end position="89"/>
    </location>
</feature>
<dbReference type="GO" id="GO:0071972">
    <property type="term" value="F:peptidoglycan L,D-transpeptidase activity"/>
    <property type="evidence" value="ECO:0007669"/>
    <property type="project" value="TreeGrafter"/>
</dbReference>
<keyword evidence="4" id="KW-1185">Reference proteome</keyword>
<gene>
    <name evidence="3" type="ORF">Sxan_47680</name>
</gene>
<evidence type="ECO:0000313" key="4">
    <source>
        <dbReference type="Proteomes" id="UP000600026"/>
    </source>
</evidence>
<dbReference type="Gene3D" id="3.40.710.10">
    <property type="entry name" value="DD-peptidase/beta-lactamase superfamily"/>
    <property type="match status" value="1"/>
</dbReference>
<protein>
    <recommendedName>
        <fullName evidence="2">Penicillin-binding protein transpeptidase domain-containing protein</fullName>
    </recommendedName>
</protein>
<dbReference type="InterPro" id="IPR012338">
    <property type="entry name" value="Beta-lactam/transpept-like"/>
</dbReference>
<dbReference type="Proteomes" id="UP000600026">
    <property type="component" value="Unassembled WGS sequence"/>
</dbReference>
<evidence type="ECO:0000259" key="2">
    <source>
        <dbReference type="Pfam" id="PF00905"/>
    </source>
</evidence>